<keyword evidence="2" id="KW-1133">Transmembrane helix</keyword>
<dbReference type="Proteomes" id="UP000703269">
    <property type="component" value="Unassembled WGS sequence"/>
</dbReference>
<proteinExistence type="predicted"/>
<feature type="region of interest" description="Disordered" evidence="1">
    <location>
        <begin position="1005"/>
        <end position="1028"/>
    </location>
</feature>
<keyword evidence="2" id="KW-0472">Membrane</keyword>
<dbReference type="OrthoDB" id="3269725at2759"/>
<evidence type="ECO:0000256" key="2">
    <source>
        <dbReference type="SAM" id="Phobius"/>
    </source>
</evidence>
<feature type="compositionally biased region" description="Polar residues" evidence="1">
    <location>
        <begin position="1015"/>
        <end position="1028"/>
    </location>
</feature>
<feature type="transmembrane region" description="Helical" evidence="2">
    <location>
        <begin position="203"/>
        <end position="220"/>
    </location>
</feature>
<dbReference type="InterPro" id="IPR045338">
    <property type="entry name" value="DUF6535"/>
</dbReference>
<feature type="region of interest" description="Disordered" evidence="1">
    <location>
        <begin position="949"/>
        <end position="971"/>
    </location>
</feature>
<accession>A0A9P3LI64</accession>
<feature type="transmembrane region" description="Helical" evidence="2">
    <location>
        <begin position="35"/>
        <end position="54"/>
    </location>
</feature>
<evidence type="ECO:0000259" key="3">
    <source>
        <dbReference type="Pfam" id="PF20153"/>
    </source>
</evidence>
<evidence type="ECO:0000313" key="4">
    <source>
        <dbReference type="EMBL" id="GJE95349.1"/>
    </source>
</evidence>
<keyword evidence="2" id="KW-0812">Transmembrane</keyword>
<organism evidence="4 5">
    <name type="scientific">Phanerochaete sordida</name>
    <dbReference type="NCBI Taxonomy" id="48140"/>
    <lineage>
        <taxon>Eukaryota</taxon>
        <taxon>Fungi</taxon>
        <taxon>Dikarya</taxon>
        <taxon>Basidiomycota</taxon>
        <taxon>Agaricomycotina</taxon>
        <taxon>Agaricomycetes</taxon>
        <taxon>Polyporales</taxon>
        <taxon>Phanerochaetaceae</taxon>
        <taxon>Phanerochaete</taxon>
    </lineage>
</organism>
<keyword evidence="5" id="KW-1185">Reference proteome</keyword>
<comment type="caution">
    <text evidence="4">The sequence shown here is derived from an EMBL/GenBank/DDBJ whole genome shotgun (WGS) entry which is preliminary data.</text>
</comment>
<dbReference type="EMBL" id="BPQB01000048">
    <property type="protein sequence ID" value="GJE95349.1"/>
    <property type="molecule type" value="Genomic_DNA"/>
</dbReference>
<evidence type="ECO:0000313" key="5">
    <source>
        <dbReference type="Proteomes" id="UP000703269"/>
    </source>
</evidence>
<feature type="domain" description="DUF6535" evidence="3">
    <location>
        <begin position="13"/>
        <end position="189"/>
    </location>
</feature>
<feature type="transmembrane region" description="Helical" evidence="2">
    <location>
        <begin position="172"/>
        <end position="191"/>
    </location>
</feature>
<dbReference type="AlphaFoldDB" id="A0A9P3LI64"/>
<gene>
    <name evidence="4" type="ORF">PsYK624_115330</name>
</gene>
<sequence length="1028" mass="112360">MAEQDLTRTSNIWQTMVKSVRDVDVRKITDTKEDIDTLLVFAGLFSAVVTTFVVDSYSSLQPDNTDELVYLMRQSFAQNYTFTDGVLRPITPFPQNLAFEAPLWALRVNGLWFASLIVSLSTASFGMLVKQWLIEYLAMDWISPEEQLRARQYRCPGLDDWKVFEIAAMLPLLLHLSLGLFFIGLCFYTAAANEIVGHSTVPLVAGWAFFALLTVAAPLASPRCPYKVTLLKTALRVGRCYITVRLRRPLSAVRRFLLGTRSSLVGTGIRTGRTIKYILLGNSSRSGFVPTVFTDWSRKKPLHIIVLLVLLLAFPLFAFLIVFPIAIFHFIAHVELLKPDTSDEEGHMMRQPYQPHELLLSVDKIILNDGPVLETMAGVLKQTLVPPPLIVKFVLGCIQHRLGKAICEHWVSATDGRIRELPSLDMLSEGAWLTLLGLVTETLQPDLRGITEKTLIFNPESNLWMANASALILSNSYRPLPPTVRTYLTDPAVRASMLELSRNVMPAWHRHDILNIIWTAFTAHDRSTGIQSHRTWDLVPCVNGDTLTTLQKVSMSILLEHAWRGDRWAPEAILVLAFMLNTSPPTLYIDDPDMKLPVSYYRGQPIETAVAAIGALYKEFSAVSSPLSSVVRTAPHLLPNVLKFYRCLISESLTARDPLWRALQTHDSTRLQRLAAHPAVRDLWDFMLSCAQFEEHDGDDPLHRDEFVKLCLVLAVPGVPRAFGRVDPAADWLKLLPVLAEASAGRARAAATTDVATPDAESVPGLARRALWLLDPGDPDVPSELQAVLEQLAGTDTVYVVAPGGDTAAAGDVVHDTPPSALMSLAQPLRIVTGRSQDTLPTAAALEEGRAAGHSPISTFLPSACVGSEQPTLEPMLAVRPGDPPIASPETSVRVRTSSIASLHRSAHAALGRTPQAAPLSAPHAEVFIHTSSSDVIGGTAGVAREQMQASEDSEWPHNSNAPPGATAATAMRPSEIRDIRALDNGALCPSGPVNVPAEGTETFHAGSLCGPLSSRRTTSSLDATASD</sequence>
<reference evidence="4 5" key="1">
    <citation type="submission" date="2021-08" db="EMBL/GenBank/DDBJ databases">
        <title>Draft Genome Sequence of Phanerochaete sordida strain YK-624.</title>
        <authorList>
            <person name="Mori T."/>
            <person name="Dohra H."/>
            <person name="Suzuki T."/>
            <person name="Kawagishi H."/>
            <person name="Hirai H."/>
        </authorList>
    </citation>
    <scope>NUCLEOTIDE SEQUENCE [LARGE SCALE GENOMIC DNA]</scope>
    <source>
        <strain evidence="4 5">YK-624</strain>
    </source>
</reference>
<protein>
    <recommendedName>
        <fullName evidence="3">DUF6535 domain-containing protein</fullName>
    </recommendedName>
</protein>
<feature type="transmembrane region" description="Helical" evidence="2">
    <location>
        <begin position="110"/>
        <end position="129"/>
    </location>
</feature>
<name>A0A9P3LI64_9APHY</name>
<feature type="transmembrane region" description="Helical" evidence="2">
    <location>
        <begin position="304"/>
        <end position="332"/>
    </location>
</feature>
<dbReference type="Pfam" id="PF20153">
    <property type="entry name" value="DUF6535"/>
    <property type="match status" value="1"/>
</dbReference>
<evidence type="ECO:0000256" key="1">
    <source>
        <dbReference type="SAM" id="MobiDB-lite"/>
    </source>
</evidence>